<comment type="caution">
    <text evidence="2">The sequence shown here is derived from an EMBL/GenBank/DDBJ whole genome shotgun (WGS) entry which is preliminary data.</text>
</comment>
<sequence>MIVAGCDTPVTASPCSRVSTRCRLQLSDDFDGRSVAPSLIYRATVTKTALPPTKPPPPPSSAPSAASTAIQLLHRRYRARKQSNHVPPRDMINRAAPLQLVLLLLCEPTAALAPPPALVGYSLVGVYPCAVWQPQVQGNSTGPVRNQHHTNRPAPYPVQAVQVPVPPSNTVVQPTQVVVASCNCTNNTNSAGDVAASNKETIATPEIHTSTSTSTSTPMLFVPFSVPNFTPTIAATVTSLPNMGTPKVSLSDNGNKIMVLSASNNNSIPYVEHYKELKTAWVPTSMPVNQPTLLAVPPIITQQTSNTTVTATVQPVPTASTQINCVATVTSTTNIQSKQDTSSKSY</sequence>
<evidence type="ECO:0000313" key="3">
    <source>
        <dbReference type="Proteomes" id="UP000625711"/>
    </source>
</evidence>
<reference evidence="2" key="1">
    <citation type="submission" date="2020-08" db="EMBL/GenBank/DDBJ databases">
        <title>Genome sequencing and assembly of the red palm weevil Rhynchophorus ferrugineus.</title>
        <authorList>
            <person name="Dias G.B."/>
            <person name="Bergman C.M."/>
            <person name="Manee M."/>
        </authorList>
    </citation>
    <scope>NUCLEOTIDE SEQUENCE</scope>
    <source>
        <strain evidence="2">AA-2017</strain>
        <tissue evidence="2">Whole larva</tissue>
    </source>
</reference>
<dbReference type="EMBL" id="JAACXV010000274">
    <property type="protein sequence ID" value="KAF7280797.1"/>
    <property type="molecule type" value="Genomic_DNA"/>
</dbReference>
<organism evidence="2 3">
    <name type="scientific">Rhynchophorus ferrugineus</name>
    <name type="common">Red palm weevil</name>
    <name type="synonym">Curculio ferrugineus</name>
    <dbReference type="NCBI Taxonomy" id="354439"/>
    <lineage>
        <taxon>Eukaryota</taxon>
        <taxon>Metazoa</taxon>
        <taxon>Ecdysozoa</taxon>
        <taxon>Arthropoda</taxon>
        <taxon>Hexapoda</taxon>
        <taxon>Insecta</taxon>
        <taxon>Pterygota</taxon>
        <taxon>Neoptera</taxon>
        <taxon>Endopterygota</taxon>
        <taxon>Coleoptera</taxon>
        <taxon>Polyphaga</taxon>
        <taxon>Cucujiformia</taxon>
        <taxon>Curculionidae</taxon>
        <taxon>Dryophthorinae</taxon>
        <taxon>Rhynchophorus</taxon>
    </lineage>
</organism>
<accession>A0A834IVV6</accession>
<protein>
    <submittedName>
        <fullName evidence="2">Uncharacterized protein</fullName>
    </submittedName>
</protein>
<evidence type="ECO:0000313" key="2">
    <source>
        <dbReference type="EMBL" id="KAF7280797.1"/>
    </source>
</evidence>
<dbReference type="OrthoDB" id="6779590at2759"/>
<feature type="region of interest" description="Disordered" evidence="1">
    <location>
        <begin position="48"/>
        <end position="67"/>
    </location>
</feature>
<name>A0A834IVV6_RHYFE</name>
<gene>
    <name evidence="2" type="ORF">GWI33_005494</name>
</gene>
<proteinExistence type="predicted"/>
<feature type="compositionally biased region" description="Pro residues" evidence="1">
    <location>
        <begin position="52"/>
        <end position="61"/>
    </location>
</feature>
<dbReference type="Proteomes" id="UP000625711">
    <property type="component" value="Unassembled WGS sequence"/>
</dbReference>
<evidence type="ECO:0000256" key="1">
    <source>
        <dbReference type="SAM" id="MobiDB-lite"/>
    </source>
</evidence>
<dbReference type="AlphaFoldDB" id="A0A834IVV6"/>
<keyword evidence="3" id="KW-1185">Reference proteome</keyword>